<dbReference type="EMBL" id="JALNMJ010000001">
    <property type="protein sequence ID" value="MCK7611127.1"/>
    <property type="molecule type" value="Genomic_DNA"/>
</dbReference>
<protein>
    <submittedName>
        <fullName evidence="1">Uncharacterized protein</fullName>
    </submittedName>
</protein>
<sequence length="80" mass="8586">MSEMNFYALTSSDLTEFQTRFQGEGPFAVGNAEFNFGSVDGVPTVIIKSAGEAVAVALADDWSTFQATRSDGQPLELTDM</sequence>
<accession>A0ABT0GPV3</accession>
<gene>
    <name evidence="1" type="ORF">M0H32_03045</name>
</gene>
<proteinExistence type="predicted"/>
<evidence type="ECO:0000313" key="2">
    <source>
        <dbReference type="Proteomes" id="UP001431221"/>
    </source>
</evidence>
<reference evidence="1" key="1">
    <citation type="submission" date="2022-04" db="EMBL/GenBank/DDBJ databases">
        <title>Roseibium sp. CAU 1639 isolated from mud.</title>
        <authorList>
            <person name="Kim W."/>
        </authorList>
    </citation>
    <scope>NUCLEOTIDE SEQUENCE</scope>
    <source>
        <strain evidence="1">CAU 1639</strain>
    </source>
</reference>
<organism evidence="1 2">
    <name type="scientific">Roseibium sediminicola</name>
    <dbReference type="NCBI Taxonomy" id="2933272"/>
    <lineage>
        <taxon>Bacteria</taxon>
        <taxon>Pseudomonadati</taxon>
        <taxon>Pseudomonadota</taxon>
        <taxon>Alphaproteobacteria</taxon>
        <taxon>Hyphomicrobiales</taxon>
        <taxon>Stappiaceae</taxon>
        <taxon>Roseibium</taxon>
    </lineage>
</organism>
<dbReference type="Proteomes" id="UP001431221">
    <property type="component" value="Unassembled WGS sequence"/>
</dbReference>
<name>A0ABT0GPV3_9HYPH</name>
<evidence type="ECO:0000313" key="1">
    <source>
        <dbReference type="EMBL" id="MCK7611127.1"/>
    </source>
</evidence>
<comment type="caution">
    <text evidence="1">The sequence shown here is derived from an EMBL/GenBank/DDBJ whole genome shotgun (WGS) entry which is preliminary data.</text>
</comment>
<keyword evidence="2" id="KW-1185">Reference proteome</keyword>
<dbReference type="RefSeq" id="WP_248150506.1">
    <property type="nucleotide sequence ID" value="NZ_JALNMJ010000001.1"/>
</dbReference>